<dbReference type="InterPro" id="IPR011014">
    <property type="entry name" value="MscS_channel_TM-2"/>
</dbReference>
<feature type="transmembrane region" description="Helical" evidence="7">
    <location>
        <begin position="86"/>
        <end position="117"/>
    </location>
</feature>
<comment type="caution">
    <text evidence="11">The sequence shown here is derived from an EMBL/GenBank/DDBJ whole genome shotgun (WGS) entry which is preliminary data.</text>
</comment>
<evidence type="ECO:0000313" key="12">
    <source>
        <dbReference type="Proteomes" id="UP001079657"/>
    </source>
</evidence>
<protein>
    <submittedName>
        <fullName evidence="11">Mechanosensitive ion channel</fullName>
    </submittedName>
</protein>
<feature type="domain" description="Mechanosensitive ion channel transmembrane helices 2/3" evidence="10">
    <location>
        <begin position="69"/>
        <end position="102"/>
    </location>
</feature>
<dbReference type="InterPro" id="IPR049278">
    <property type="entry name" value="MS_channel_C"/>
</dbReference>
<dbReference type="PANTHER" id="PTHR30221:SF1">
    <property type="entry name" value="SMALL-CONDUCTANCE MECHANOSENSITIVE CHANNEL"/>
    <property type="match status" value="1"/>
</dbReference>
<feature type="domain" description="Mechanosensitive ion channel MscS" evidence="8">
    <location>
        <begin position="104"/>
        <end position="169"/>
    </location>
</feature>
<dbReference type="InterPro" id="IPR010920">
    <property type="entry name" value="LSM_dom_sf"/>
</dbReference>
<evidence type="ECO:0000256" key="1">
    <source>
        <dbReference type="ARBA" id="ARBA00004651"/>
    </source>
</evidence>
<dbReference type="Pfam" id="PF00924">
    <property type="entry name" value="MS_channel_2nd"/>
    <property type="match status" value="1"/>
</dbReference>
<evidence type="ECO:0000256" key="4">
    <source>
        <dbReference type="ARBA" id="ARBA00022692"/>
    </source>
</evidence>
<keyword evidence="5 7" id="KW-1133">Transmembrane helix</keyword>
<dbReference type="SUPFAM" id="SSF50182">
    <property type="entry name" value="Sm-like ribonucleoproteins"/>
    <property type="match status" value="1"/>
</dbReference>
<evidence type="ECO:0000256" key="6">
    <source>
        <dbReference type="ARBA" id="ARBA00023136"/>
    </source>
</evidence>
<gene>
    <name evidence="11" type="ORF">OXH55_01320</name>
</gene>
<organism evidence="11 12">
    <name type="scientific">Clostridium ganghwense</name>
    <dbReference type="NCBI Taxonomy" id="312089"/>
    <lineage>
        <taxon>Bacteria</taxon>
        <taxon>Bacillati</taxon>
        <taxon>Bacillota</taxon>
        <taxon>Clostridia</taxon>
        <taxon>Eubacteriales</taxon>
        <taxon>Clostridiaceae</taxon>
        <taxon>Clostridium</taxon>
    </lineage>
</organism>
<dbReference type="InterPro" id="IPR011066">
    <property type="entry name" value="MscS_channel_C_sf"/>
</dbReference>
<dbReference type="Gene3D" id="1.10.287.1260">
    <property type="match status" value="1"/>
</dbReference>
<evidence type="ECO:0000313" key="11">
    <source>
        <dbReference type="EMBL" id="MCY6369284.1"/>
    </source>
</evidence>
<feature type="transmembrane region" description="Helical" evidence="7">
    <location>
        <begin position="17"/>
        <end position="38"/>
    </location>
</feature>
<sequence length="269" mass="29950">MINTINKEYLLELVMTYGMKLILAIIVFLIGMKIIKYLAKGVEKVLRKSKIESSLESFILSLTKMALKVLLIITVIDMVGVKTTSIVAIIGSAGLAVGLALQGSLSNFAGGVLILFLKPFKVGDYIEAAGHAGTVQEIQVFYTVLRTPDNRVIVIPNGNLSNSSAVNYSAMDTRRVDLTFGVGYEDDINKVKDVLQGIVQQHKLVLKDPEPFIRVGEHGESSVNFVVRVWCKSEDYWTVHFDLMEIVKIKFDEEGINIPYPHMDVMLRK</sequence>
<evidence type="ECO:0000259" key="9">
    <source>
        <dbReference type="Pfam" id="PF21082"/>
    </source>
</evidence>
<dbReference type="Gene3D" id="2.30.30.60">
    <property type="match status" value="1"/>
</dbReference>
<proteinExistence type="inferred from homology"/>
<evidence type="ECO:0000259" key="10">
    <source>
        <dbReference type="Pfam" id="PF21088"/>
    </source>
</evidence>
<feature type="transmembrane region" description="Helical" evidence="7">
    <location>
        <begin position="58"/>
        <end position="80"/>
    </location>
</feature>
<dbReference type="Pfam" id="PF05552">
    <property type="entry name" value="MS_channel_1st_1"/>
    <property type="match status" value="1"/>
</dbReference>
<dbReference type="InterPro" id="IPR008910">
    <property type="entry name" value="MSC_TM_helix"/>
</dbReference>
<dbReference type="SUPFAM" id="SSF82861">
    <property type="entry name" value="Mechanosensitive channel protein MscS (YggB), transmembrane region"/>
    <property type="match status" value="1"/>
</dbReference>
<dbReference type="Pfam" id="PF21088">
    <property type="entry name" value="MS_channel_1st"/>
    <property type="match status" value="1"/>
</dbReference>
<dbReference type="PANTHER" id="PTHR30221">
    <property type="entry name" value="SMALL-CONDUCTANCE MECHANOSENSITIVE CHANNEL"/>
    <property type="match status" value="1"/>
</dbReference>
<comment type="subcellular location">
    <subcellularLocation>
        <location evidence="1">Cell membrane</location>
        <topology evidence="1">Multi-pass membrane protein</topology>
    </subcellularLocation>
</comment>
<accession>A0ABT4CMR6</accession>
<dbReference type="SUPFAM" id="SSF82689">
    <property type="entry name" value="Mechanosensitive channel protein MscS (YggB), C-terminal domain"/>
    <property type="match status" value="1"/>
</dbReference>
<keyword evidence="3" id="KW-1003">Cell membrane</keyword>
<evidence type="ECO:0000256" key="3">
    <source>
        <dbReference type="ARBA" id="ARBA00022475"/>
    </source>
</evidence>
<keyword evidence="12" id="KW-1185">Reference proteome</keyword>
<evidence type="ECO:0000256" key="7">
    <source>
        <dbReference type="SAM" id="Phobius"/>
    </source>
</evidence>
<comment type="similarity">
    <text evidence="2">Belongs to the MscS (TC 1.A.23) family.</text>
</comment>
<reference evidence="11" key="1">
    <citation type="submission" date="2022-12" db="EMBL/GenBank/DDBJ databases">
        <authorList>
            <person name="Wang J."/>
        </authorList>
    </citation>
    <scope>NUCLEOTIDE SEQUENCE</scope>
    <source>
        <strain evidence="11">HY-42-06</strain>
    </source>
</reference>
<evidence type="ECO:0000256" key="2">
    <source>
        <dbReference type="ARBA" id="ARBA00008017"/>
    </source>
</evidence>
<dbReference type="InterPro" id="IPR049142">
    <property type="entry name" value="MS_channel_1st"/>
</dbReference>
<evidence type="ECO:0000259" key="8">
    <source>
        <dbReference type="Pfam" id="PF00924"/>
    </source>
</evidence>
<keyword evidence="4 7" id="KW-0812">Transmembrane</keyword>
<dbReference type="InterPro" id="IPR006686">
    <property type="entry name" value="MscS_channel_CS"/>
</dbReference>
<dbReference type="InterPro" id="IPR023408">
    <property type="entry name" value="MscS_beta-dom_sf"/>
</dbReference>
<dbReference type="Proteomes" id="UP001079657">
    <property type="component" value="Unassembled WGS sequence"/>
</dbReference>
<dbReference type="PROSITE" id="PS01246">
    <property type="entry name" value="UPF0003"/>
    <property type="match status" value="1"/>
</dbReference>
<dbReference type="EMBL" id="JAPQES010000001">
    <property type="protein sequence ID" value="MCY6369284.1"/>
    <property type="molecule type" value="Genomic_DNA"/>
</dbReference>
<dbReference type="InterPro" id="IPR006685">
    <property type="entry name" value="MscS_channel_2nd"/>
</dbReference>
<name>A0ABT4CMR6_9CLOT</name>
<dbReference type="InterPro" id="IPR045275">
    <property type="entry name" value="MscS_archaea/bacteria_type"/>
</dbReference>
<keyword evidence="6 7" id="KW-0472">Membrane</keyword>
<dbReference type="Pfam" id="PF21082">
    <property type="entry name" value="MS_channel_3rd"/>
    <property type="match status" value="1"/>
</dbReference>
<evidence type="ECO:0000256" key="5">
    <source>
        <dbReference type="ARBA" id="ARBA00022989"/>
    </source>
</evidence>
<feature type="domain" description="Mechanosensitive ion channel MscS C-terminal" evidence="9">
    <location>
        <begin position="176"/>
        <end position="258"/>
    </location>
</feature>
<dbReference type="Gene3D" id="3.30.70.100">
    <property type="match status" value="1"/>
</dbReference>